<comment type="catalytic activity">
    <reaction evidence="2">
        <text>cytidine(34) in elongator tRNA(Met) + acetate + ATP = N(4)-acetylcytidine(34) in elongator tRNA(Met) + AMP + diphosphate</text>
        <dbReference type="Rhea" id="RHEA:58144"/>
        <dbReference type="Rhea" id="RHEA-COMP:10693"/>
        <dbReference type="Rhea" id="RHEA-COMP:10694"/>
        <dbReference type="ChEBI" id="CHEBI:30089"/>
        <dbReference type="ChEBI" id="CHEBI:30616"/>
        <dbReference type="ChEBI" id="CHEBI:33019"/>
        <dbReference type="ChEBI" id="CHEBI:74900"/>
        <dbReference type="ChEBI" id="CHEBI:82748"/>
        <dbReference type="ChEBI" id="CHEBI:456215"/>
    </reaction>
</comment>
<feature type="binding site" evidence="2">
    <location>
        <begin position="7"/>
        <end position="20"/>
    </location>
    <ligand>
        <name>ATP</name>
        <dbReference type="ChEBI" id="CHEBI:30616"/>
    </ligand>
</feature>
<comment type="caution">
    <text evidence="3">The sequence shown here is derived from an EMBL/GenBank/DDBJ whole genome shotgun (WGS) entry which is preliminary data.</text>
</comment>
<evidence type="ECO:0000256" key="2">
    <source>
        <dbReference type="HAMAP-Rule" id="MF_01539"/>
    </source>
</evidence>
<keyword evidence="2" id="KW-0963">Cytoplasm</keyword>
<sequence length="417" mass="44780">MRAVGIVAEYNPFHNGHRYHVEETRRLYGDAPIVAAMSGNFMQRGEPALFDKWTRAEMAVRGGVDLVLELPVAFAVRSAQFFAAGAVRFLYSLGVVDWLSFGAEHPELGALKLLAAAVDDETVRAVMRSRLDAGETYAAALGKSLAAASGLPPAMVASPNNILAVEYLRAIEKFAPYMVPCPVARQGAHYHEKVVAGAIASATAIRGALLGGRTLEAFGAMPPSARELAERCMAEGRGPVSWGGLTVVLLAALRRAAVAELAELPDVTEGLEYKMKAAGAAGGLEGSLAVLKSKRYSLTRLQRVLVHALLMTDRRTVAGWDECGPLYARVLAFSGRGRELLRAMAKTAAVPVVTKTTHFLHSRDLDGRELTPLQAMLALDALATDVYSLGMPNPEWRRGGRDFRQSPLYVACRPVGS</sequence>
<dbReference type="HAMAP" id="MF_01539">
    <property type="entry name" value="TmcAL"/>
    <property type="match status" value="1"/>
</dbReference>
<dbReference type="SUPFAM" id="SSF52374">
    <property type="entry name" value="Nucleotidylyl transferase"/>
    <property type="match status" value="1"/>
</dbReference>
<dbReference type="RefSeq" id="WP_413782464.1">
    <property type="nucleotide sequence ID" value="NZ_JAUOZS010000001.1"/>
</dbReference>
<evidence type="ECO:0000313" key="4">
    <source>
        <dbReference type="Proteomes" id="UP001254848"/>
    </source>
</evidence>
<keyword evidence="2" id="KW-0694">RNA-binding</keyword>
<dbReference type="Proteomes" id="UP001254848">
    <property type="component" value="Unassembled WGS sequence"/>
</dbReference>
<dbReference type="InterPro" id="IPR014729">
    <property type="entry name" value="Rossmann-like_a/b/a_fold"/>
</dbReference>
<keyword evidence="4" id="KW-1185">Reference proteome</keyword>
<keyword evidence="2" id="KW-0547">Nucleotide-binding</keyword>
<feature type="binding site" evidence="2">
    <location>
        <position position="185"/>
    </location>
    <ligand>
        <name>ATP</name>
        <dbReference type="ChEBI" id="CHEBI:30616"/>
    </ligand>
</feature>
<dbReference type="EC" id="6.3.4.-" evidence="2"/>
<gene>
    <name evidence="2" type="primary">tmcAL</name>
    <name evidence="3" type="ORF">Q4T40_08290</name>
</gene>
<dbReference type="Pfam" id="PF05636">
    <property type="entry name" value="HIGH_NTase1"/>
    <property type="match status" value="1"/>
</dbReference>
<dbReference type="PANTHER" id="PTHR37825:SF1">
    <property type="entry name" value="TRNA(MET) CYTIDINE ACETATE LIGASE"/>
    <property type="match status" value="1"/>
</dbReference>
<dbReference type="InterPro" id="IPR008513">
    <property type="entry name" value="tRNA(Met)_cyd_acetate_ligase"/>
</dbReference>
<proteinExistence type="inferred from homology"/>
<organism evidence="3 4">
    <name type="scientific">Anaeroselena agilis</name>
    <dbReference type="NCBI Taxonomy" id="3063788"/>
    <lineage>
        <taxon>Bacteria</taxon>
        <taxon>Bacillati</taxon>
        <taxon>Bacillota</taxon>
        <taxon>Negativicutes</taxon>
        <taxon>Acetonemataceae</taxon>
        <taxon>Anaeroselena</taxon>
    </lineage>
</organism>
<dbReference type="EMBL" id="JAUOZS010000001">
    <property type="protein sequence ID" value="MDT8901232.1"/>
    <property type="molecule type" value="Genomic_DNA"/>
</dbReference>
<reference evidence="3 4" key="1">
    <citation type="submission" date="2023-07" db="EMBL/GenBank/DDBJ databases">
        <title>The novel representative of Negativicutes class, Anaeroselena agilis gen. nov. sp. nov.</title>
        <authorList>
            <person name="Prokofeva M.I."/>
            <person name="Elcheninov A.G."/>
            <person name="Klyukina A."/>
            <person name="Kublanov I.V."/>
            <person name="Frolov E.N."/>
            <person name="Podosokorskaya O.A."/>
        </authorList>
    </citation>
    <scope>NUCLEOTIDE SEQUENCE [LARGE SCALE GENOMIC DNA]</scope>
    <source>
        <strain evidence="3 4">4137-cl</strain>
    </source>
</reference>
<feature type="binding site" evidence="2">
    <location>
        <position position="160"/>
    </location>
    <ligand>
        <name>ATP</name>
        <dbReference type="ChEBI" id="CHEBI:30616"/>
    </ligand>
</feature>
<comment type="similarity">
    <text evidence="2">Belongs to the TmcAL family.</text>
</comment>
<evidence type="ECO:0000256" key="1">
    <source>
        <dbReference type="ARBA" id="ARBA00022694"/>
    </source>
</evidence>
<keyword evidence="2" id="KW-0820">tRNA-binding</keyword>
<evidence type="ECO:0000313" key="3">
    <source>
        <dbReference type="EMBL" id="MDT8901232.1"/>
    </source>
</evidence>
<comment type="function">
    <text evidence="2">Catalyzes the formation of N(4)-acetylcytidine (ac(4)C) at the wobble position of elongator tRNA(Met), using acetate and ATP as substrates. First activates an acetate ion to form acetyladenylate (Ac-AMP) and then transfers the acetyl group to tRNA to form ac(4)C34.</text>
</comment>
<accession>A0ABU3NY88</accession>
<keyword evidence="1 2" id="KW-0819">tRNA processing</keyword>
<comment type="caution">
    <text evidence="2">Lacks conserved residue(s) required for the propagation of feature annotation.</text>
</comment>
<feature type="binding site" evidence="2">
    <location>
        <position position="102"/>
    </location>
    <ligand>
        <name>ATP</name>
        <dbReference type="ChEBI" id="CHEBI:30616"/>
    </ligand>
</feature>
<dbReference type="PANTHER" id="PTHR37825">
    <property type="entry name" value="TRNA(MET) CYTIDINE ACETATE LIGASE"/>
    <property type="match status" value="1"/>
</dbReference>
<keyword evidence="2" id="KW-0067">ATP-binding</keyword>
<comment type="subcellular location">
    <subcellularLocation>
        <location evidence="2">Cytoplasm</location>
    </subcellularLocation>
</comment>
<name>A0ABU3NY88_9FIRM</name>
<dbReference type="Gene3D" id="3.40.50.620">
    <property type="entry name" value="HUPs"/>
    <property type="match status" value="1"/>
</dbReference>
<protein>
    <recommendedName>
        <fullName evidence="2">tRNA(Met) cytidine acetate ligase</fullName>
        <ecNumber evidence="2">6.3.4.-</ecNumber>
    </recommendedName>
</protein>
<keyword evidence="2" id="KW-0436">Ligase</keyword>